<dbReference type="Pfam" id="PF07486">
    <property type="entry name" value="Hydrolase_2"/>
    <property type="match status" value="1"/>
</dbReference>
<reference evidence="2" key="1">
    <citation type="submission" date="2020-12" db="EMBL/GenBank/DDBJ databases">
        <title>Desulfobium dissulfuricans gen. nov., sp. nov., a novel mesophilic, sulfate-reducing bacterium isolated from a deep-sea hydrothermal vent.</title>
        <authorList>
            <person name="Hashimoto Y."/>
            <person name="Tame A."/>
            <person name="Sawayama S."/>
            <person name="Miyazaki J."/>
            <person name="Takai K."/>
            <person name="Nakagawa S."/>
        </authorList>
    </citation>
    <scope>NUCLEOTIDE SEQUENCE</scope>
    <source>
        <strain evidence="2">GF1</strain>
    </source>
</reference>
<evidence type="ECO:0000313" key="3">
    <source>
        <dbReference type="Proteomes" id="UP001063350"/>
    </source>
</evidence>
<feature type="domain" description="Cell wall hydrolase SleB" evidence="1">
    <location>
        <begin position="21"/>
        <end position="120"/>
    </location>
</feature>
<dbReference type="GO" id="GO:0016787">
    <property type="term" value="F:hydrolase activity"/>
    <property type="evidence" value="ECO:0007669"/>
    <property type="project" value="InterPro"/>
</dbReference>
<name>A0A915U9K7_9BACT</name>
<dbReference type="Proteomes" id="UP001063350">
    <property type="component" value="Chromosome"/>
</dbReference>
<dbReference type="KEGG" id="ddu:GF1_14120"/>
<dbReference type="AlphaFoldDB" id="A0A915U9K7"/>
<dbReference type="RefSeq" id="WP_267928915.1">
    <property type="nucleotide sequence ID" value="NZ_AP024233.1"/>
</dbReference>
<dbReference type="InterPro" id="IPR042047">
    <property type="entry name" value="SleB_dom1"/>
</dbReference>
<proteinExistence type="predicted"/>
<dbReference type="InterPro" id="IPR011105">
    <property type="entry name" value="Cell_wall_hydrolase_SleB"/>
</dbReference>
<sequence>MMSFIEGVLWLTLNIYHEARSEPQIGKLAVAHVTLNRALEKNQSVEEVVTAPYQFSWTFTKNSYLPREPEAFKECFRTALKAMISPDFTNGATYYHRKDIHPAWADSLTYVAQWGDHKFYRR</sequence>
<protein>
    <recommendedName>
        <fullName evidence="1">Cell wall hydrolase SleB domain-containing protein</fullName>
    </recommendedName>
</protein>
<accession>A0A915U9K7</accession>
<evidence type="ECO:0000313" key="2">
    <source>
        <dbReference type="EMBL" id="BCO09036.1"/>
    </source>
</evidence>
<gene>
    <name evidence="2" type="ORF">GF1_14120</name>
</gene>
<keyword evidence="3" id="KW-1185">Reference proteome</keyword>
<dbReference type="EMBL" id="AP024233">
    <property type="protein sequence ID" value="BCO09036.1"/>
    <property type="molecule type" value="Genomic_DNA"/>
</dbReference>
<organism evidence="2 3">
    <name type="scientific">Desulfolithobacter dissulfuricans</name>
    <dbReference type="NCBI Taxonomy" id="2795293"/>
    <lineage>
        <taxon>Bacteria</taxon>
        <taxon>Pseudomonadati</taxon>
        <taxon>Thermodesulfobacteriota</taxon>
        <taxon>Desulfobulbia</taxon>
        <taxon>Desulfobulbales</taxon>
        <taxon>Desulfobulbaceae</taxon>
        <taxon>Desulfolithobacter</taxon>
    </lineage>
</organism>
<dbReference type="Gene3D" id="1.10.10.2520">
    <property type="entry name" value="Cell wall hydrolase SleB, domain 1"/>
    <property type="match status" value="1"/>
</dbReference>
<evidence type="ECO:0000259" key="1">
    <source>
        <dbReference type="Pfam" id="PF07486"/>
    </source>
</evidence>